<reference evidence="1 2" key="1">
    <citation type="submission" date="2020-07" db="EMBL/GenBank/DDBJ databases">
        <title>Complete genome sequence of Rhizobium japonicum phage Pasto.</title>
        <authorList>
            <person name="Manuel N.S."/>
            <person name="Ravindran A."/>
            <person name="Newkirk H."/>
            <person name="Gonzalez C."/>
            <person name="Young R."/>
            <person name="Liu M."/>
        </authorList>
    </citation>
    <scope>NUCLEOTIDE SEQUENCE [LARGE SCALE GENOMIC DNA]</scope>
</reference>
<proteinExistence type="predicted"/>
<sequence length="57" mass="6243">MAKVNVGNRTKAQDAEALERLVKEETASGDKKVVERNGAKYLQEKTANGLVIETRIA</sequence>
<gene>
    <name evidence="1" type="ORF">CPT_Pasto_039</name>
</gene>
<protein>
    <submittedName>
        <fullName evidence="1">Uncharacterized protein</fullName>
    </submittedName>
</protein>
<organism evidence="1 2">
    <name type="scientific">Rhizobium phage Pasto</name>
    <dbReference type="NCBI Taxonomy" id="2767575"/>
    <lineage>
        <taxon>Viruses</taxon>
        <taxon>Duplodnaviria</taxon>
        <taxon>Heunggongvirae</taxon>
        <taxon>Uroviricota</taxon>
        <taxon>Caudoviricetes</taxon>
        <taxon>Autographivirales</taxon>
        <taxon>Autographivirales incertae sedis</taxon>
        <taxon>Pastovirus</taxon>
        <taxon>Pastovirus pasto</taxon>
    </lineage>
</organism>
<evidence type="ECO:0000313" key="1">
    <source>
        <dbReference type="EMBL" id="QOV06113.1"/>
    </source>
</evidence>
<keyword evidence="2" id="KW-1185">Reference proteome</keyword>
<evidence type="ECO:0000313" key="2">
    <source>
        <dbReference type="Proteomes" id="UP000593603"/>
    </source>
</evidence>
<accession>A0A7S6R6Y8</accession>
<dbReference type="Proteomes" id="UP000593603">
    <property type="component" value="Segment"/>
</dbReference>
<dbReference type="EMBL" id="MT708545">
    <property type="protein sequence ID" value="QOV06113.1"/>
    <property type="molecule type" value="Genomic_DNA"/>
</dbReference>
<name>A0A7S6R6Y8_9CAUD</name>